<evidence type="ECO:0000313" key="3">
    <source>
        <dbReference type="EMBL" id="MBU2693183.1"/>
    </source>
</evidence>
<comment type="caution">
    <text evidence="3">The sequence shown here is derived from an EMBL/GenBank/DDBJ whole genome shotgun (WGS) entry which is preliminary data.</text>
</comment>
<feature type="domain" description="Putative zinc-finger" evidence="2">
    <location>
        <begin position="3"/>
        <end position="36"/>
    </location>
</feature>
<gene>
    <name evidence="3" type="ORF">KJ970_19885</name>
</gene>
<accession>A0A948RY59</accession>
<keyword evidence="1" id="KW-1133">Transmembrane helix</keyword>
<protein>
    <submittedName>
        <fullName evidence="3">Zf-HC2 domain-containing protein</fullName>
    </submittedName>
</protein>
<dbReference type="Proteomes" id="UP000777784">
    <property type="component" value="Unassembled WGS sequence"/>
</dbReference>
<reference evidence="3" key="1">
    <citation type="submission" date="2021-05" db="EMBL/GenBank/DDBJ databases">
        <title>Energy efficiency and biological interactions define the core microbiome of deep oligotrophic groundwater.</title>
        <authorList>
            <person name="Mehrshad M."/>
            <person name="Lopez-Fernandez M."/>
            <person name="Bell E."/>
            <person name="Bernier-Latmani R."/>
            <person name="Bertilsson S."/>
            <person name="Dopson M."/>
        </authorList>
    </citation>
    <scope>NUCLEOTIDE SEQUENCE</scope>
    <source>
        <strain evidence="3">Modern_marine.mb.64</strain>
    </source>
</reference>
<sequence length="209" mass="23094">MACEKWRDLIIDRLADELGEEDAVLLEQHLADCADCTKEEQRLSRLLHAVLPREEWPEKSAIEDRLAAVLRQRTAAWAPAASAPAGSSALRRRISQGAQQFLLLFRQPMPIYAVFSLVLLAVTTGFWIGHASVPDGSAELYREPVWLSPEDLPPSEQGRGMPVAVPTAERDGNNAGLALVHWPMDSETRFSQTPTDAISLDIAFQPDSL</sequence>
<name>A0A948RY59_UNCEI</name>
<evidence type="ECO:0000259" key="2">
    <source>
        <dbReference type="Pfam" id="PF13490"/>
    </source>
</evidence>
<keyword evidence="1" id="KW-0812">Transmembrane</keyword>
<evidence type="ECO:0000313" key="4">
    <source>
        <dbReference type="Proteomes" id="UP000777784"/>
    </source>
</evidence>
<dbReference type="AlphaFoldDB" id="A0A948RY59"/>
<feature type="transmembrane region" description="Helical" evidence="1">
    <location>
        <begin position="109"/>
        <end position="128"/>
    </location>
</feature>
<organism evidence="3 4">
    <name type="scientific">Eiseniibacteriota bacterium</name>
    <dbReference type="NCBI Taxonomy" id="2212470"/>
    <lineage>
        <taxon>Bacteria</taxon>
        <taxon>Candidatus Eiseniibacteriota</taxon>
    </lineage>
</organism>
<keyword evidence="1" id="KW-0472">Membrane</keyword>
<proteinExistence type="predicted"/>
<dbReference type="InterPro" id="IPR027383">
    <property type="entry name" value="Znf_put"/>
</dbReference>
<dbReference type="Pfam" id="PF13490">
    <property type="entry name" value="zf-HC2"/>
    <property type="match status" value="1"/>
</dbReference>
<evidence type="ECO:0000256" key="1">
    <source>
        <dbReference type="SAM" id="Phobius"/>
    </source>
</evidence>
<dbReference type="EMBL" id="JAHJDP010000117">
    <property type="protein sequence ID" value="MBU2693183.1"/>
    <property type="molecule type" value="Genomic_DNA"/>
</dbReference>